<evidence type="ECO:0000256" key="6">
    <source>
        <dbReference type="SAM" id="MobiDB-lite"/>
    </source>
</evidence>
<dbReference type="Gene3D" id="3.30.40.10">
    <property type="entry name" value="Zinc/RING finger domain, C3HC4 (zinc finger)"/>
    <property type="match status" value="1"/>
</dbReference>
<keyword evidence="3" id="KW-0862">Zinc</keyword>
<evidence type="ECO:0000313" key="10">
    <source>
        <dbReference type="WBParaSite" id="TCONS_00002891.p1"/>
    </source>
</evidence>
<dbReference type="AlphaFoldDB" id="A0A0K0E928"/>
<keyword evidence="5" id="KW-0175">Coiled coil</keyword>
<evidence type="ECO:0000313" key="9">
    <source>
        <dbReference type="WBParaSite" id="SSTP_0000601200.1"/>
    </source>
</evidence>
<protein>
    <submittedName>
        <fullName evidence="9 10">RING-type domain-containing protein</fullName>
    </submittedName>
</protein>
<proteinExistence type="predicted"/>
<evidence type="ECO:0000256" key="4">
    <source>
        <dbReference type="PROSITE-ProRule" id="PRU00175"/>
    </source>
</evidence>
<feature type="coiled-coil region" evidence="5">
    <location>
        <begin position="115"/>
        <end position="149"/>
    </location>
</feature>
<feature type="domain" description="RING-type" evidence="7">
    <location>
        <begin position="11"/>
        <end position="52"/>
    </location>
</feature>
<dbReference type="WBParaSite" id="TCONS_00002891.p1">
    <property type="protein sequence ID" value="TCONS_00002891.p1"/>
    <property type="gene ID" value="XLOC_002684"/>
</dbReference>
<name>A0A0K0E928_STRER</name>
<evidence type="ECO:0000256" key="2">
    <source>
        <dbReference type="ARBA" id="ARBA00022771"/>
    </source>
</evidence>
<feature type="region of interest" description="Disordered" evidence="6">
    <location>
        <begin position="255"/>
        <end position="278"/>
    </location>
</feature>
<sequence>MSSYQPNQLFCFNCAEFLTVNNLSVTECHHIFCFQCLEQDVESDRFICPYCRKITSLMETSCQKSNGILPHGSSLDLELLAFADFLATNFRIRSCQSQISMNVASDKIKSLTSMFESAVKEKREMEVEIGELKELLRRKDEEIEWKEAQLSGTNKSDASKKQRRKRRKKRSGFETEETTEMLRQRGEIGNFDPRFVRPNCSVSSYYERGGGRITGKVKVDNSMPENTFCFESNTSGPKEELRESQRFEHSCKKRAKYNNNGSGDSHFPGISQRDTSLDPSRRGEVVVEILQTFINVVETWSFF</sequence>
<dbReference type="InterPro" id="IPR013083">
    <property type="entry name" value="Znf_RING/FYVE/PHD"/>
</dbReference>
<keyword evidence="1" id="KW-0479">Metal-binding</keyword>
<dbReference type="PROSITE" id="PS00518">
    <property type="entry name" value="ZF_RING_1"/>
    <property type="match status" value="1"/>
</dbReference>
<dbReference type="GO" id="GO:0008270">
    <property type="term" value="F:zinc ion binding"/>
    <property type="evidence" value="ECO:0007669"/>
    <property type="project" value="UniProtKB-KW"/>
</dbReference>
<dbReference type="InterPro" id="IPR017907">
    <property type="entry name" value="Znf_RING_CS"/>
</dbReference>
<feature type="region of interest" description="Disordered" evidence="6">
    <location>
        <begin position="150"/>
        <end position="185"/>
    </location>
</feature>
<keyword evidence="8" id="KW-1185">Reference proteome</keyword>
<dbReference type="PROSITE" id="PS50089">
    <property type="entry name" value="ZF_RING_2"/>
    <property type="match status" value="1"/>
</dbReference>
<reference evidence="9" key="1">
    <citation type="submission" date="2015-08" db="UniProtKB">
        <authorList>
            <consortium name="WormBaseParasite"/>
        </authorList>
    </citation>
    <scope>IDENTIFICATION</scope>
</reference>
<organism evidence="9">
    <name type="scientific">Strongyloides stercoralis</name>
    <name type="common">Threadworm</name>
    <dbReference type="NCBI Taxonomy" id="6248"/>
    <lineage>
        <taxon>Eukaryota</taxon>
        <taxon>Metazoa</taxon>
        <taxon>Ecdysozoa</taxon>
        <taxon>Nematoda</taxon>
        <taxon>Chromadorea</taxon>
        <taxon>Rhabditida</taxon>
        <taxon>Tylenchina</taxon>
        <taxon>Panagrolaimomorpha</taxon>
        <taxon>Strongyloidoidea</taxon>
        <taxon>Strongyloididae</taxon>
        <taxon>Strongyloides</taxon>
    </lineage>
</organism>
<accession>A0A0K0E928</accession>
<evidence type="ECO:0000256" key="3">
    <source>
        <dbReference type="ARBA" id="ARBA00022833"/>
    </source>
</evidence>
<evidence type="ECO:0000259" key="7">
    <source>
        <dbReference type="PROSITE" id="PS50089"/>
    </source>
</evidence>
<keyword evidence="2 4" id="KW-0863">Zinc-finger</keyword>
<evidence type="ECO:0000256" key="1">
    <source>
        <dbReference type="ARBA" id="ARBA00022723"/>
    </source>
</evidence>
<evidence type="ECO:0000313" key="8">
    <source>
        <dbReference type="Proteomes" id="UP000035681"/>
    </source>
</evidence>
<feature type="compositionally biased region" description="Basic residues" evidence="6">
    <location>
        <begin position="161"/>
        <end position="170"/>
    </location>
</feature>
<dbReference type="Proteomes" id="UP000035681">
    <property type="component" value="Unplaced"/>
</dbReference>
<dbReference type="InterPro" id="IPR001841">
    <property type="entry name" value="Znf_RING"/>
</dbReference>
<evidence type="ECO:0000256" key="5">
    <source>
        <dbReference type="SAM" id="Coils"/>
    </source>
</evidence>
<dbReference type="WBParaSite" id="SSTP_0000601200.1">
    <property type="protein sequence ID" value="SSTP_0000601200.1"/>
    <property type="gene ID" value="SSTP_0000601200"/>
</dbReference>
<dbReference type="SUPFAM" id="SSF57850">
    <property type="entry name" value="RING/U-box"/>
    <property type="match status" value="1"/>
</dbReference>